<dbReference type="GeneID" id="19896688"/>
<evidence type="ECO:0000256" key="2">
    <source>
        <dbReference type="ARBA" id="ARBA00022553"/>
    </source>
</evidence>
<dbReference type="InterPro" id="IPR006709">
    <property type="entry name" value="SSU_processome_Utp14"/>
</dbReference>
<dbReference type="STRING" id="1069680.M7PDI0"/>
<dbReference type="PANTHER" id="PTHR14150">
    <property type="entry name" value="U3 SMALL NUCLEOLAR RNA-ASSOCIATED PROTEIN 14"/>
    <property type="match status" value="1"/>
</dbReference>
<evidence type="ECO:0000256" key="1">
    <source>
        <dbReference type="ARBA" id="ARBA00004604"/>
    </source>
</evidence>
<keyword evidence="2" id="KW-0597">Phosphoprotein</keyword>
<evidence type="ECO:0000313" key="5">
    <source>
        <dbReference type="Proteomes" id="UP000011958"/>
    </source>
</evidence>
<dbReference type="GO" id="GO:0006364">
    <property type="term" value="P:rRNA processing"/>
    <property type="evidence" value="ECO:0007669"/>
    <property type="project" value="InterPro"/>
</dbReference>
<name>M7PDI0_PNEMU</name>
<comment type="subcellular location">
    <subcellularLocation>
        <location evidence="1">Nucleus</location>
        <location evidence="1">Nucleolus</location>
    </subcellularLocation>
</comment>
<protein>
    <recommendedName>
        <fullName evidence="6">U3 small nucleolar RNA-associated protein 14</fullName>
    </recommendedName>
</protein>
<gene>
    <name evidence="4" type="ORF">PNEG_03001</name>
</gene>
<dbReference type="EMBL" id="AFWA02000015">
    <property type="protein sequence ID" value="EMR08519.1"/>
    <property type="molecule type" value="Genomic_DNA"/>
</dbReference>
<keyword evidence="5" id="KW-1185">Reference proteome</keyword>
<accession>M7PDI0</accession>
<dbReference type="Pfam" id="PF04615">
    <property type="entry name" value="Utp14"/>
    <property type="match status" value="1"/>
</dbReference>
<sequence>MLDLIKRKDQDIDRNDVLSKKNSHLFSRFETRSSKIKNVENIKFRKEKFEKLNLDKNRYNMSPDVDHNLELLTPDAEIGIVEDENTCYISEIFNNEQASFNNNGCYDNLVSEDLELNCLEEFIETLERKRKHDDFLKINEFSKKSSCETLSSHVKNNESNYFDVSEKLSFSEMIAPLNANITASSYLKSLSQSDISKFSGNSLDVPLAKSAQDFFDRQAAYDIVKKDLKKWEDVVKFNRASEFLKFPIDSLEKSKLTNNSLFAKFQASTHFERSIDDVLQSSGLKDERSVLEFEELSLNKLSVEEVAARRAELRLIRDLMFRQERKAKRISKIKSKSYRKIHRHEKKKKKSLVLGKIDYDGLPFQNEINKTKEGIDLYGFDSNKLAKQQLNNNCFVIGNKQFIKKQLQHDKRLQEKIRSICSSDSDENLDNDNKSSDINNKDLLTNLMKFRNENIKLKSSMGMQFMNSEKDKKIKNERTIDDVLNIKKDPEILCSEYSSNKVYERFSNSIGRRIFNPSFNKGYVSNINDQKPVETFKIDKSWNFISKNLSSSSYDSKILDTRFKNYNPWLIATDELSPEFYGLELKCDSEQSIIYKDSQNFKKTDETELCIDIPQGLLFPTSEIEVKNYRNNAEEDLNMIYNGSRFALKQKDLVVRAFSGDNVIENFQEEKLKNVEEHESYKKNDIMPGWGSWCGFGIKHISKKIKVSDISKKNRKDLELNNVIISEKNIKKNKKLLVSSVPYPYQTKEQYEKSLMLPLGLEWTTRGQYQKLITPRIIIKQGSVIEPLKIS</sequence>
<evidence type="ECO:0000256" key="3">
    <source>
        <dbReference type="ARBA" id="ARBA00023242"/>
    </source>
</evidence>
<dbReference type="OrthoDB" id="277439at2759"/>
<dbReference type="eggNOG" id="KOG2172">
    <property type="taxonomic scope" value="Eukaryota"/>
</dbReference>
<reference evidence="5" key="1">
    <citation type="journal article" date="2016" name="Nat. Commun.">
        <title>Genome analysis of three Pneumocystis species reveals adaptation mechanisms to life exclusively in mammalian hosts.</title>
        <authorList>
            <person name="Ma L."/>
            <person name="Chen Z."/>
            <person name="Huang D.W."/>
            <person name="Kutty G."/>
            <person name="Ishihara M."/>
            <person name="Wang H."/>
            <person name="Abouelleil A."/>
            <person name="Bishop L."/>
            <person name="Davey E."/>
            <person name="Deng R."/>
            <person name="Deng X."/>
            <person name="Fan L."/>
            <person name="Fantoni G."/>
            <person name="Fitzgerald M."/>
            <person name="Gogineni E."/>
            <person name="Goldberg J.M."/>
            <person name="Handley G."/>
            <person name="Hu X."/>
            <person name="Huber C."/>
            <person name="Jiao X."/>
            <person name="Jones K."/>
            <person name="Levin J.Z."/>
            <person name="Liu Y."/>
            <person name="Macdonald P."/>
            <person name="Melnikov A."/>
            <person name="Raley C."/>
            <person name="Sassi M."/>
            <person name="Sherman B.T."/>
            <person name="Song X."/>
            <person name="Sykes S."/>
            <person name="Tran B."/>
            <person name="Walsh L."/>
            <person name="Xia Y."/>
            <person name="Yang J."/>
            <person name="Young S."/>
            <person name="Zeng Q."/>
            <person name="Zheng X."/>
            <person name="Stephens R."/>
            <person name="Nusbaum C."/>
            <person name="Birren B.W."/>
            <person name="Azadi P."/>
            <person name="Lempicki R.A."/>
            <person name="Cuomo C.A."/>
            <person name="Kovacs J.A."/>
        </authorList>
    </citation>
    <scope>NUCLEOTIDE SEQUENCE [LARGE SCALE GENOMIC DNA]</scope>
    <source>
        <strain evidence="5">B123</strain>
    </source>
</reference>
<organism evidence="4 5">
    <name type="scientific">Pneumocystis murina (strain B123)</name>
    <name type="common">Mouse pneumocystis pneumonia agent</name>
    <name type="synonym">Pneumocystis carinii f. sp. muris</name>
    <dbReference type="NCBI Taxonomy" id="1069680"/>
    <lineage>
        <taxon>Eukaryota</taxon>
        <taxon>Fungi</taxon>
        <taxon>Dikarya</taxon>
        <taxon>Ascomycota</taxon>
        <taxon>Taphrinomycotina</taxon>
        <taxon>Pneumocystomycetes</taxon>
        <taxon>Pneumocystaceae</taxon>
        <taxon>Pneumocystis</taxon>
    </lineage>
</organism>
<dbReference type="HOGENOM" id="CLU_003783_0_2_1"/>
<keyword evidence="3" id="KW-0539">Nucleus</keyword>
<evidence type="ECO:0000313" key="4">
    <source>
        <dbReference type="EMBL" id="EMR08519.1"/>
    </source>
</evidence>
<dbReference type="AlphaFoldDB" id="M7PDI0"/>
<evidence type="ECO:0008006" key="6">
    <source>
        <dbReference type="Google" id="ProtNLM"/>
    </source>
</evidence>
<proteinExistence type="predicted"/>
<dbReference type="RefSeq" id="XP_007875051.1">
    <property type="nucleotide sequence ID" value="XM_007876860.1"/>
</dbReference>
<dbReference type="VEuPathDB" id="FungiDB:PNEG_03001"/>
<comment type="caution">
    <text evidence="4">The sequence shown here is derived from an EMBL/GenBank/DDBJ whole genome shotgun (WGS) entry which is preliminary data.</text>
</comment>
<dbReference type="PANTHER" id="PTHR14150:SF12">
    <property type="entry name" value="U3 SMALL NUCLEOLAR RNA-ASSOCIATED PROTEIN 14 HOMOLOG A"/>
    <property type="match status" value="1"/>
</dbReference>
<dbReference type="OMA" id="QVIEPMD"/>
<dbReference type="GO" id="GO:0032040">
    <property type="term" value="C:small-subunit processome"/>
    <property type="evidence" value="ECO:0007669"/>
    <property type="project" value="InterPro"/>
</dbReference>
<dbReference type="Proteomes" id="UP000011958">
    <property type="component" value="Unassembled WGS sequence"/>
</dbReference>